<dbReference type="InterPro" id="IPR053714">
    <property type="entry name" value="Iso_Racemase_Enz_sf"/>
</dbReference>
<evidence type="ECO:0000313" key="2">
    <source>
        <dbReference type="EMBL" id="SFT06848.1"/>
    </source>
</evidence>
<dbReference type="AlphaFoldDB" id="A0A1I6UZH4"/>
<keyword evidence="3" id="KW-1185">Reference proteome</keyword>
<dbReference type="Proteomes" id="UP000199392">
    <property type="component" value="Unassembled WGS sequence"/>
</dbReference>
<dbReference type="InterPro" id="IPR052186">
    <property type="entry name" value="Hydantoin_racemase-like"/>
</dbReference>
<dbReference type="RefSeq" id="WP_092429428.1">
    <property type="nucleotide sequence ID" value="NZ_FNCL01000014.1"/>
</dbReference>
<comment type="similarity">
    <text evidence="1">Belongs to the HyuE racemase family.</text>
</comment>
<dbReference type="OrthoDB" id="9791723at2"/>
<accession>A0A1I6UZH4</accession>
<organism evidence="2 3">
    <name type="scientific">Alloyangia pacifica</name>
    <dbReference type="NCBI Taxonomy" id="311180"/>
    <lineage>
        <taxon>Bacteria</taxon>
        <taxon>Pseudomonadati</taxon>
        <taxon>Pseudomonadota</taxon>
        <taxon>Alphaproteobacteria</taxon>
        <taxon>Rhodobacterales</taxon>
        <taxon>Roseobacteraceae</taxon>
        <taxon>Alloyangia</taxon>
    </lineage>
</organism>
<evidence type="ECO:0000313" key="3">
    <source>
        <dbReference type="Proteomes" id="UP000199392"/>
    </source>
</evidence>
<dbReference type="GO" id="GO:0047661">
    <property type="term" value="F:amino-acid racemase activity"/>
    <property type="evidence" value="ECO:0007669"/>
    <property type="project" value="InterPro"/>
</dbReference>
<dbReference type="InterPro" id="IPR015942">
    <property type="entry name" value="Asp/Glu/hydantoin_racemase"/>
</dbReference>
<name>A0A1I6UZH4_9RHOB</name>
<dbReference type="Gene3D" id="3.40.50.12500">
    <property type="match status" value="1"/>
</dbReference>
<protein>
    <submittedName>
        <fullName evidence="2">Asp/Glu/hydantoin racemase</fullName>
    </submittedName>
</protein>
<dbReference type="Pfam" id="PF01177">
    <property type="entry name" value="Asp_Glu_race"/>
    <property type="match status" value="1"/>
</dbReference>
<sequence>MQIAVLNPNSSRKVTTSMEDCLAPLIATTRHAIICDTLEEGPEGIETDQHVADVVPLVVDYVRRTEADAFVIACFSDPGVQQARKVTDKPVFGIAESAYCAALMHGARFGVVSLGPSSIARHLARIDGLGLSTRLAGDRSVDMTVAEANDVDAARAAVTRTGRALIDEDGAEVLILGCAGMGGQRPELQAALGRVVIDPVQAAVANAISALDLDYTRKGS</sequence>
<gene>
    <name evidence="2" type="ORF">SAMN04488050_109149</name>
</gene>
<evidence type="ECO:0000256" key="1">
    <source>
        <dbReference type="ARBA" id="ARBA00038414"/>
    </source>
</evidence>
<proteinExistence type="inferred from homology"/>
<dbReference type="PANTHER" id="PTHR28047:SF5">
    <property type="entry name" value="PROTEIN DCG1"/>
    <property type="match status" value="1"/>
</dbReference>
<dbReference type="PANTHER" id="PTHR28047">
    <property type="entry name" value="PROTEIN DCG1"/>
    <property type="match status" value="1"/>
</dbReference>
<reference evidence="3" key="1">
    <citation type="submission" date="2016-10" db="EMBL/GenBank/DDBJ databases">
        <authorList>
            <person name="Varghese N."/>
            <person name="Submissions S."/>
        </authorList>
    </citation>
    <scope>NUCLEOTIDE SEQUENCE [LARGE SCALE GENOMIC DNA]</scope>
    <source>
        <strain evidence="3">DSM 26894</strain>
    </source>
</reference>
<dbReference type="STRING" id="311180.SAMN04488050_109149"/>
<dbReference type="EMBL" id="FOZW01000009">
    <property type="protein sequence ID" value="SFT06848.1"/>
    <property type="molecule type" value="Genomic_DNA"/>
</dbReference>